<accession>I7M922</accession>
<dbReference type="InParanoid" id="I7M922"/>
<protein>
    <submittedName>
        <fullName evidence="1">Uncharacterized protein</fullName>
    </submittedName>
</protein>
<name>I7M922_TETTS</name>
<proteinExistence type="predicted"/>
<gene>
    <name evidence="1" type="ORF">TTHERM_00409110</name>
</gene>
<dbReference type="EMBL" id="GG662612">
    <property type="protein sequence ID" value="EAS00558.1"/>
    <property type="molecule type" value="Genomic_DNA"/>
</dbReference>
<sequence length="96" mass="11152">MDTEGIKKAWQTQGDSEEQKVNIDVVENLVDPKCPVELKTKLNNEQEDKLAAFLKKIQMSIQDDDEFDASVKNKILDWKTEIECKQQQQTQQQNNN</sequence>
<evidence type="ECO:0000313" key="1">
    <source>
        <dbReference type="EMBL" id="EAS00558.1"/>
    </source>
</evidence>
<dbReference type="KEGG" id="tet:TTHERM_00409110"/>
<dbReference type="RefSeq" id="XP_001020803.1">
    <property type="nucleotide sequence ID" value="XM_001020803.1"/>
</dbReference>
<keyword evidence="2" id="KW-1185">Reference proteome</keyword>
<dbReference type="GeneID" id="7836047"/>
<dbReference type="AlphaFoldDB" id="I7M922"/>
<reference evidence="2" key="1">
    <citation type="journal article" date="2006" name="PLoS Biol.">
        <title>Macronuclear genome sequence of the ciliate Tetrahymena thermophila, a model eukaryote.</title>
        <authorList>
            <person name="Eisen J.A."/>
            <person name="Coyne R.S."/>
            <person name="Wu M."/>
            <person name="Wu D."/>
            <person name="Thiagarajan M."/>
            <person name="Wortman J.R."/>
            <person name="Badger J.H."/>
            <person name="Ren Q."/>
            <person name="Amedeo P."/>
            <person name="Jones K.M."/>
            <person name="Tallon L.J."/>
            <person name="Delcher A.L."/>
            <person name="Salzberg S.L."/>
            <person name="Silva J.C."/>
            <person name="Haas B.J."/>
            <person name="Majoros W.H."/>
            <person name="Farzad M."/>
            <person name="Carlton J.M."/>
            <person name="Smith R.K. Jr."/>
            <person name="Garg J."/>
            <person name="Pearlman R.E."/>
            <person name="Karrer K.M."/>
            <person name="Sun L."/>
            <person name="Manning G."/>
            <person name="Elde N.C."/>
            <person name="Turkewitz A.P."/>
            <person name="Asai D.J."/>
            <person name="Wilkes D.E."/>
            <person name="Wang Y."/>
            <person name="Cai H."/>
            <person name="Collins K."/>
            <person name="Stewart B.A."/>
            <person name="Lee S.R."/>
            <person name="Wilamowska K."/>
            <person name="Weinberg Z."/>
            <person name="Ruzzo W.L."/>
            <person name="Wloga D."/>
            <person name="Gaertig J."/>
            <person name="Frankel J."/>
            <person name="Tsao C.-C."/>
            <person name="Gorovsky M.A."/>
            <person name="Keeling P.J."/>
            <person name="Waller R.F."/>
            <person name="Patron N.J."/>
            <person name="Cherry J.M."/>
            <person name="Stover N.A."/>
            <person name="Krieger C.J."/>
            <person name="del Toro C."/>
            <person name="Ryder H.F."/>
            <person name="Williamson S.C."/>
            <person name="Barbeau R.A."/>
            <person name="Hamilton E.P."/>
            <person name="Orias E."/>
        </authorList>
    </citation>
    <scope>NUCLEOTIDE SEQUENCE [LARGE SCALE GENOMIC DNA]</scope>
    <source>
        <strain evidence="2">SB210</strain>
    </source>
</reference>
<organism evidence="1 2">
    <name type="scientific">Tetrahymena thermophila (strain SB210)</name>
    <dbReference type="NCBI Taxonomy" id="312017"/>
    <lineage>
        <taxon>Eukaryota</taxon>
        <taxon>Sar</taxon>
        <taxon>Alveolata</taxon>
        <taxon>Ciliophora</taxon>
        <taxon>Intramacronucleata</taxon>
        <taxon>Oligohymenophorea</taxon>
        <taxon>Hymenostomatida</taxon>
        <taxon>Tetrahymenina</taxon>
        <taxon>Tetrahymenidae</taxon>
        <taxon>Tetrahymena</taxon>
    </lineage>
</organism>
<dbReference type="HOGENOM" id="CLU_2364314_0_0_1"/>
<evidence type="ECO:0000313" key="2">
    <source>
        <dbReference type="Proteomes" id="UP000009168"/>
    </source>
</evidence>
<dbReference type="Proteomes" id="UP000009168">
    <property type="component" value="Unassembled WGS sequence"/>
</dbReference>